<accession>A0ABV3BV13</accession>
<sequence length="385" mass="39892">MAILKGWRERRRACADRALPWAVCSALAAPGVLAGLWTPAAAALLLVPLAVCVRFGVRPTAAAACGAVLLAPTVWAAHGFTATPHFFLDFLALTAGGALTVRAAARHEADTAALACVTEVARAAEGAILRPVATHLGGVEVCTQHHCPVQGATVGGDVYDVAHTPYGLRVLIGDVCGHDLAALRITAEVIGAFRDQVYVTPQLSDLVRTVDARISPVLGPEDFVTALFAEFAPGEVRIANCGHPAPLRVGQQTKLLEPPEHALPLGLGPVPAVHRAWLQPGDRVLFYTDGLSEARDASGADFPLLEGVAQALGEPLPADALDALYAQLTRHTKEPLTDDVAFVLCQPADRPSVFGEAGACGPGGRGVGAAGGRVPRPVRGAGPRC</sequence>
<dbReference type="PANTHER" id="PTHR43156">
    <property type="entry name" value="STAGE II SPORULATION PROTEIN E-RELATED"/>
    <property type="match status" value="1"/>
</dbReference>
<reference evidence="3 4" key="1">
    <citation type="submission" date="2024-06" db="EMBL/GenBank/DDBJ databases">
        <title>The Natural Products Discovery Center: Release of the First 8490 Sequenced Strains for Exploring Actinobacteria Biosynthetic Diversity.</title>
        <authorList>
            <person name="Kalkreuter E."/>
            <person name="Kautsar S.A."/>
            <person name="Yang D."/>
            <person name="Bader C.D."/>
            <person name="Teijaro C.N."/>
            <person name="Fluegel L."/>
            <person name="Davis C.M."/>
            <person name="Simpson J.R."/>
            <person name="Lauterbach L."/>
            <person name="Steele A.D."/>
            <person name="Gui C."/>
            <person name="Meng S."/>
            <person name="Li G."/>
            <person name="Viehrig K."/>
            <person name="Ye F."/>
            <person name="Su P."/>
            <person name="Kiefer A.F."/>
            <person name="Nichols A."/>
            <person name="Cepeda A.J."/>
            <person name="Yan W."/>
            <person name="Fan B."/>
            <person name="Jiang Y."/>
            <person name="Adhikari A."/>
            <person name="Zheng C.-J."/>
            <person name="Schuster L."/>
            <person name="Cowan T.M."/>
            <person name="Smanski M.J."/>
            <person name="Chevrette M.G."/>
            <person name="De Carvalho L.P.S."/>
            <person name="Shen B."/>
        </authorList>
    </citation>
    <scope>NUCLEOTIDE SEQUENCE [LARGE SCALE GENOMIC DNA]</scope>
    <source>
        <strain evidence="3 4">NPDC046838</strain>
    </source>
</reference>
<evidence type="ECO:0000256" key="1">
    <source>
        <dbReference type="ARBA" id="ARBA00022801"/>
    </source>
</evidence>
<keyword evidence="1 3" id="KW-0378">Hydrolase</keyword>
<dbReference type="EMBL" id="JBEYXV010000017">
    <property type="protein sequence ID" value="MEU6824859.1"/>
    <property type="molecule type" value="Genomic_DNA"/>
</dbReference>
<dbReference type="InterPro" id="IPR052016">
    <property type="entry name" value="Bact_Sigma-Reg"/>
</dbReference>
<dbReference type="SUPFAM" id="SSF81606">
    <property type="entry name" value="PP2C-like"/>
    <property type="match status" value="1"/>
</dbReference>
<proteinExistence type="predicted"/>
<evidence type="ECO:0000313" key="4">
    <source>
        <dbReference type="Proteomes" id="UP001551176"/>
    </source>
</evidence>
<dbReference type="GO" id="GO:0004722">
    <property type="term" value="F:protein serine/threonine phosphatase activity"/>
    <property type="evidence" value="ECO:0007669"/>
    <property type="project" value="UniProtKB-EC"/>
</dbReference>
<dbReference type="RefSeq" id="WP_359354576.1">
    <property type="nucleotide sequence ID" value="NZ_JBEYXV010000017.1"/>
</dbReference>
<organism evidence="3 4">
    <name type="scientific">Streptomyces atriruber</name>
    <dbReference type="NCBI Taxonomy" id="545121"/>
    <lineage>
        <taxon>Bacteria</taxon>
        <taxon>Bacillati</taxon>
        <taxon>Actinomycetota</taxon>
        <taxon>Actinomycetes</taxon>
        <taxon>Kitasatosporales</taxon>
        <taxon>Streptomycetaceae</taxon>
        <taxon>Streptomyces</taxon>
    </lineage>
</organism>
<gene>
    <name evidence="3" type="ORF">ABZ921_29875</name>
</gene>
<dbReference type="SMART" id="SM00331">
    <property type="entry name" value="PP2C_SIG"/>
    <property type="match status" value="1"/>
</dbReference>
<comment type="caution">
    <text evidence="3">The sequence shown here is derived from an EMBL/GenBank/DDBJ whole genome shotgun (WGS) entry which is preliminary data.</text>
</comment>
<name>A0ABV3BV13_9ACTN</name>
<dbReference type="Pfam" id="PF07228">
    <property type="entry name" value="SpoIIE"/>
    <property type="match status" value="1"/>
</dbReference>
<dbReference type="InterPro" id="IPR001932">
    <property type="entry name" value="PPM-type_phosphatase-like_dom"/>
</dbReference>
<dbReference type="PANTHER" id="PTHR43156:SF2">
    <property type="entry name" value="STAGE II SPORULATION PROTEIN E"/>
    <property type="match status" value="1"/>
</dbReference>
<keyword evidence="4" id="KW-1185">Reference proteome</keyword>
<dbReference type="InterPro" id="IPR036457">
    <property type="entry name" value="PPM-type-like_dom_sf"/>
</dbReference>
<dbReference type="Proteomes" id="UP001551176">
    <property type="component" value="Unassembled WGS sequence"/>
</dbReference>
<protein>
    <submittedName>
        <fullName evidence="3">PP2C family protein-serine/threonine phosphatase</fullName>
        <ecNumber evidence="3">3.1.3.16</ecNumber>
    </submittedName>
</protein>
<dbReference type="Gene3D" id="3.60.40.10">
    <property type="entry name" value="PPM-type phosphatase domain"/>
    <property type="match status" value="1"/>
</dbReference>
<feature type="domain" description="PPM-type phosphatase" evidence="2">
    <location>
        <begin position="139"/>
        <end position="347"/>
    </location>
</feature>
<evidence type="ECO:0000259" key="2">
    <source>
        <dbReference type="SMART" id="SM00331"/>
    </source>
</evidence>
<dbReference type="EC" id="3.1.3.16" evidence="3"/>
<evidence type="ECO:0000313" key="3">
    <source>
        <dbReference type="EMBL" id="MEU6824859.1"/>
    </source>
</evidence>